<feature type="transmembrane region" description="Helical" evidence="1">
    <location>
        <begin position="76"/>
        <end position="95"/>
    </location>
</feature>
<dbReference type="Proteomes" id="UP001151287">
    <property type="component" value="Unassembled WGS sequence"/>
</dbReference>
<dbReference type="InterPro" id="IPR050879">
    <property type="entry name" value="Acyltransferase_3"/>
</dbReference>
<feature type="transmembrane region" description="Helical" evidence="1">
    <location>
        <begin position="259"/>
        <end position="278"/>
    </location>
</feature>
<dbReference type="InterPro" id="IPR002656">
    <property type="entry name" value="Acyl_transf_3_dom"/>
</dbReference>
<dbReference type="OrthoDB" id="10061508at2759"/>
<evidence type="ECO:0000259" key="2">
    <source>
        <dbReference type="Pfam" id="PF01757"/>
    </source>
</evidence>
<feature type="transmembrane region" description="Helical" evidence="1">
    <location>
        <begin position="172"/>
        <end position="190"/>
    </location>
</feature>
<keyword evidence="1" id="KW-0472">Membrane</keyword>
<evidence type="ECO:0000313" key="4">
    <source>
        <dbReference type="Proteomes" id="UP001151287"/>
    </source>
</evidence>
<dbReference type="GO" id="GO:0016020">
    <property type="term" value="C:membrane"/>
    <property type="evidence" value="ECO:0007669"/>
    <property type="project" value="TreeGrafter"/>
</dbReference>
<evidence type="ECO:0000313" key="3">
    <source>
        <dbReference type="EMBL" id="KAJ1681673.1"/>
    </source>
</evidence>
<dbReference type="AlphaFoldDB" id="A0A9P9Z418"/>
<keyword evidence="1" id="KW-1133">Transmembrane helix</keyword>
<accession>A0A9P9Z418</accession>
<proteinExistence type="predicted"/>
<dbReference type="PANTHER" id="PTHR23028">
    <property type="entry name" value="ACETYLTRANSFERASE"/>
    <property type="match status" value="1"/>
</dbReference>
<feature type="domain" description="Acyltransferase 3" evidence="2">
    <location>
        <begin position="9"/>
        <end position="332"/>
    </location>
</feature>
<feature type="transmembrane region" description="Helical" evidence="1">
    <location>
        <begin position="35"/>
        <end position="55"/>
    </location>
</feature>
<keyword evidence="1" id="KW-0812">Transmembrane</keyword>
<gene>
    <name evidence="3" type="ORF">LUZ63_023102</name>
</gene>
<evidence type="ECO:0000256" key="1">
    <source>
        <dbReference type="SAM" id="Phobius"/>
    </source>
</evidence>
<keyword evidence="4" id="KW-1185">Reference proteome</keyword>
<name>A0A9P9Z418_9POAL</name>
<feature type="transmembrane region" description="Helical" evidence="1">
    <location>
        <begin position="317"/>
        <end position="337"/>
    </location>
</feature>
<feature type="transmembrane region" description="Helical" evidence="1">
    <location>
        <begin position="147"/>
        <end position="163"/>
    </location>
</feature>
<feature type="transmembrane region" description="Helical" evidence="1">
    <location>
        <begin position="230"/>
        <end position="247"/>
    </location>
</feature>
<comment type="caution">
    <text evidence="3">The sequence shown here is derived from an EMBL/GenBank/DDBJ whole genome shotgun (WGS) entry which is preliminary data.</text>
</comment>
<protein>
    <recommendedName>
        <fullName evidence="2">Acyltransferase 3 domain-containing protein</fullName>
    </recommendedName>
</protein>
<feature type="transmembrane region" description="Helical" evidence="1">
    <location>
        <begin position="12"/>
        <end position="29"/>
    </location>
</feature>
<dbReference type="EMBL" id="JAMQYH010000953">
    <property type="protein sequence ID" value="KAJ1681673.1"/>
    <property type="molecule type" value="Genomic_DNA"/>
</dbReference>
<reference evidence="3" key="1">
    <citation type="journal article" date="2022" name="Cell">
        <title>Repeat-based holocentromeres influence genome architecture and karyotype evolution.</title>
        <authorList>
            <person name="Hofstatter P.G."/>
            <person name="Thangavel G."/>
            <person name="Lux T."/>
            <person name="Neumann P."/>
            <person name="Vondrak T."/>
            <person name="Novak P."/>
            <person name="Zhang M."/>
            <person name="Costa L."/>
            <person name="Castellani M."/>
            <person name="Scott A."/>
            <person name="Toegelov H."/>
            <person name="Fuchs J."/>
            <person name="Mata-Sucre Y."/>
            <person name="Dias Y."/>
            <person name="Vanzela A.L.L."/>
            <person name="Huettel B."/>
            <person name="Almeida C.C.S."/>
            <person name="Simkova H."/>
            <person name="Souza G."/>
            <person name="Pedrosa-Harand A."/>
            <person name="Macas J."/>
            <person name="Mayer K.F.X."/>
            <person name="Houben A."/>
            <person name="Marques A."/>
        </authorList>
    </citation>
    <scope>NUCLEOTIDE SEQUENCE</scope>
    <source>
        <strain evidence="3">RhyBre1mFocal</strain>
    </source>
</reference>
<organism evidence="3 4">
    <name type="scientific">Rhynchospora breviuscula</name>
    <dbReference type="NCBI Taxonomy" id="2022672"/>
    <lineage>
        <taxon>Eukaryota</taxon>
        <taxon>Viridiplantae</taxon>
        <taxon>Streptophyta</taxon>
        <taxon>Embryophyta</taxon>
        <taxon>Tracheophyta</taxon>
        <taxon>Spermatophyta</taxon>
        <taxon>Magnoliopsida</taxon>
        <taxon>Liliopsida</taxon>
        <taxon>Poales</taxon>
        <taxon>Cyperaceae</taxon>
        <taxon>Cyperoideae</taxon>
        <taxon>Rhynchosporeae</taxon>
        <taxon>Rhynchospora</taxon>
    </lineage>
</organism>
<dbReference type="PANTHER" id="PTHR23028:SF53">
    <property type="entry name" value="ACYL_TRANSF_3 DOMAIN-CONTAINING PROTEIN"/>
    <property type="match status" value="1"/>
</dbReference>
<sequence length="415" mass="45111">MHEQQRFRADIHGLRGVAVALVVAEHVFAWPVGGFIGVDVFFVISGYVITGSLLRQHRTAGRIDLRAFFIRRARRLVPAAGLVVLTSVGVAHVVFASGRAAQVVADATWTVALAANWHFAAQQVDYFASDGPTSPLLHLWSLAVEEQFYVLFPLIVVVALLVGRRSDRQERFALPAVAAVVAVSLAWSIVDSAAHPTNAYFSTFSRAWELGVGALVVMCTHLWERLAAGWAHASGWAGVLLIGAAAGTLDGQTAFPAPWALLPVIGTALVLIGGAGPHHDGPALLRWRPFSALGTVSYSLYLWHFPVLVFLTSTSTGPVWVAVPVALGLAFATHRLVERPFQQMDFRSPRRQRAGRTWRDAVPGFRSCGTDGMRNARRIARSRGGHGLGADGCRPDWIRCRSRHRIQCTGRTRCG</sequence>
<dbReference type="Pfam" id="PF01757">
    <property type="entry name" value="Acyl_transf_3"/>
    <property type="match status" value="1"/>
</dbReference>
<dbReference type="GO" id="GO:0000271">
    <property type="term" value="P:polysaccharide biosynthetic process"/>
    <property type="evidence" value="ECO:0007669"/>
    <property type="project" value="TreeGrafter"/>
</dbReference>
<dbReference type="GO" id="GO:0016747">
    <property type="term" value="F:acyltransferase activity, transferring groups other than amino-acyl groups"/>
    <property type="evidence" value="ECO:0007669"/>
    <property type="project" value="InterPro"/>
</dbReference>